<dbReference type="Pfam" id="PF13442">
    <property type="entry name" value="Cytochrome_CBB3"/>
    <property type="match status" value="1"/>
</dbReference>
<dbReference type="InterPro" id="IPR009056">
    <property type="entry name" value="Cyt_c-like_dom"/>
</dbReference>
<evidence type="ECO:0000256" key="3">
    <source>
        <dbReference type="ARBA" id="ARBA00023004"/>
    </source>
</evidence>
<dbReference type="Gene3D" id="1.10.760.10">
    <property type="entry name" value="Cytochrome c-like domain"/>
    <property type="match status" value="1"/>
</dbReference>
<evidence type="ECO:0000256" key="1">
    <source>
        <dbReference type="ARBA" id="ARBA00022617"/>
    </source>
</evidence>
<dbReference type="PANTHER" id="PTHR40394">
    <property type="entry name" value="LIPOPROTEIN-RELATED"/>
    <property type="match status" value="1"/>
</dbReference>
<dbReference type="RefSeq" id="WP_377714570.1">
    <property type="nucleotide sequence ID" value="NZ_JBHTJM010000006.1"/>
</dbReference>
<sequence>MKVLVKVLVVVGMIGFTSCFNKKQSNYQFFPNMYESVGYETYQEVEGVPYGGFKDKMEAQLPVDGTIKRGWIPFDIDNTTEGRAFAKDSLTNPLPKTEANMATGKELFDIYCSVCHGKKGKGDGALVKSEKFLGVPNYKDRDITEGSIYHTIYYGLNSMGSHAGQLNEKERWQVTMYVDKLNADLTK</sequence>
<evidence type="ECO:0000313" key="7">
    <source>
        <dbReference type="Proteomes" id="UP001596997"/>
    </source>
</evidence>
<keyword evidence="1 4" id="KW-0349">Heme</keyword>
<proteinExistence type="predicted"/>
<comment type="caution">
    <text evidence="6">The sequence shown here is derived from an EMBL/GenBank/DDBJ whole genome shotgun (WGS) entry which is preliminary data.</text>
</comment>
<dbReference type="SUPFAM" id="SSF46626">
    <property type="entry name" value="Cytochrome c"/>
    <property type="match status" value="1"/>
</dbReference>
<dbReference type="PROSITE" id="PS51007">
    <property type="entry name" value="CYTC"/>
    <property type="match status" value="1"/>
</dbReference>
<protein>
    <submittedName>
        <fullName evidence="6">C-type cytochrome</fullName>
    </submittedName>
</protein>
<keyword evidence="7" id="KW-1185">Reference proteome</keyword>
<dbReference type="Proteomes" id="UP001596997">
    <property type="component" value="Unassembled WGS sequence"/>
</dbReference>
<organism evidence="6 7">
    <name type="scientific">Pseudofulvibacter geojedonensis</name>
    <dbReference type="NCBI Taxonomy" id="1123758"/>
    <lineage>
        <taxon>Bacteria</taxon>
        <taxon>Pseudomonadati</taxon>
        <taxon>Bacteroidota</taxon>
        <taxon>Flavobacteriia</taxon>
        <taxon>Flavobacteriales</taxon>
        <taxon>Flavobacteriaceae</taxon>
        <taxon>Pseudofulvibacter</taxon>
    </lineage>
</organism>
<feature type="domain" description="Cytochrome c" evidence="5">
    <location>
        <begin position="99"/>
        <end position="182"/>
    </location>
</feature>
<evidence type="ECO:0000256" key="2">
    <source>
        <dbReference type="ARBA" id="ARBA00022723"/>
    </source>
</evidence>
<accession>A0ABW3I2A3</accession>
<dbReference type="PROSITE" id="PS51257">
    <property type="entry name" value="PROKAR_LIPOPROTEIN"/>
    <property type="match status" value="1"/>
</dbReference>
<reference evidence="7" key="1">
    <citation type="journal article" date="2019" name="Int. J. Syst. Evol. Microbiol.">
        <title>The Global Catalogue of Microorganisms (GCM) 10K type strain sequencing project: providing services to taxonomists for standard genome sequencing and annotation.</title>
        <authorList>
            <consortium name="The Broad Institute Genomics Platform"/>
            <consortium name="The Broad Institute Genome Sequencing Center for Infectious Disease"/>
            <person name="Wu L."/>
            <person name="Ma J."/>
        </authorList>
    </citation>
    <scope>NUCLEOTIDE SEQUENCE [LARGE SCALE GENOMIC DNA]</scope>
    <source>
        <strain evidence="7">CCUG 62114</strain>
    </source>
</reference>
<dbReference type="PANTHER" id="PTHR40394:SF2">
    <property type="entry name" value="QUINOL:CYTOCHROME C OXIDOREDUCTASE MEMBRANE PROTEIN"/>
    <property type="match status" value="1"/>
</dbReference>
<keyword evidence="2 4" id="KW-0479">Metal-binding</keyword>
<evidence type="ECO:0000256" key="4">
    <source>
        <dbReference type="PROSITE-ProRule" id="PRU00433"/>
    </source>
</evidence>
<evidence type="ECO:0000259" key="5">
    <source>
        <dbReference type="PROSITE" id="PS51007"/>
    </source>
</evidence>
<dbReference type="InterPro" id="IPR036909">
    <property type="entry name" value="Cyt_c-like_dom_sf"/>
</dbReference>
<name>A0ABW3I2A3_9FLAO</name>
<keyword evidence="3 4" id="KW-0408">Iron</keyword>
<gene>
    <name evidence="6" type="ORF">ACFQ1O_06510</name>
</gene>
<dbReference type="EMBL" id="JBHTJM010000006">
    <property type="protein sequence ID" value="MFD0963650.1"/>
    <property type="molecule type" value="Genomic_DNA"/>
</dbReference>
<evidence type="ECO:0000313" key="6">
    <source>
        <dbReference type="EMBL" id="MFD0963650.1"/>
    </source>
</evidence>